<proteinExistence type="predicted"/>
<dbReference type="PANTHER" id="PTHR30482">
    <property type="entry name" value="HIGH-AFFINITY BRANCHED-CHAIN AMINO ACID TRANSPORT SYSTEM PERMEASE"/>
    <property type="match status" value="1"/>
</dbReference>
<feature type="transmembrane region" description="Helical" evidence="6">
    <location>
        <begin position="54"/>
        <end position="72"/>
    </location>
</feature>
<evidence type="ECO:0000313" key="7">
    <source>
        <dbReference type="EMBL" id="QXN93089.1"/>
    </source>
</evidence>
<feature type="transmembrane region" description="Helical" evidence="6">
    <location>
        <begin position="191"/>
        <end position="211"/>
    </location>
</feature>
<feature type="transmembrane region" description="Helical" evidence="6">
    <location>
        <begin position="31"/>
        <end position="48"/>
    </location>
</feature>
<dbReference type="RefSeq" id="WP_218474844.1">
    <property type="nucleotide sequence ID" value="NZ_BAABJN010000001.1"/>
</dbReference>
<keyword evidence="2" id="KW-1003">Cell membrane</keyword>
<accession>A0ABX8RTY2</accession>
<keyword evidence="3 6" id="KW-0812">Transmembrane</keyword>
<comment type="subcellular location">
    <subcellularLocation>
        <location evidence="1">Cell membrane</location>
        <topology evidence="1">Multi-pass membrane protein</topology>
    </subcellularLocation>
</comment>
<feature type="transmembrane region" description="Helical" evidence="6">
    <location>
        <begin position="79"/>
        <end position="99"/>
    </location>
</feature>
<feature type="transmembrane region" description="Helical" evidence="6">
    <location>
        <begin position="133"/>
        <end position="150"/>
    </location>
</feature>
<evidence type="ECO:0000256" key="3">
    <source>
        <dbReference type="ARBA" id="ARBA00022692"/>
    </source>
</evidence>
<dbReference type="Pfam" id="PF02653">
    <property type="entry name" value="BPD_transp_2"/>
    <property type="match status" value="1"/>
</dbReference>
<feature type="transmembrane region" description="Helical" evidence="6">
    <location>
        <begin position="329"/>
        <end position="348"/>
    </location>
</feature>
<evidence type="ECO:0000256" key="4">
    <source>
        <dbReference type="ARBA" id="ARBA00022989"/>
    </source>
</evidence>
<evidence type="ECO:0000313" key="8">
    <source>
        <dbReference type="Proteomes" id="UP000694257"/>
    </source>
</evidence>
<dbReference type="PANTHER" id="PTHR30482:SF5">
    <property type="entry name" value="ABC TRANSPORTER PERMEASE PROTEIN"/>
    <property type="match status" value="1"/>
</dbReference>
<evidence type="ECO:0000256" key="1">
    <source>
        <dbReference type="ARBA" id="ARBA00004651"/>
    </source>
</evidence>
<dbReference type="InterPro" id="IPR043428">
    <property type="entry name" value="LivM-like"/>
</dbReference>
<sequence length="377" mass="39227">MSNDILEYAPAGAPRVPAPRPRRRYLRVRRALPHLAAFTAALVLPFMVSTGNLHLAVSVLIAAIGAVGLDVLTGRTGQVSLGHAFFLGVGALVGAKLGSDYGMDLLIWIPVAGVVTGLLGGLVGPIALRLRGLYLALVTMALVFIGINIFNNWTWLSGGSVGRAISAPRLGSLDFATSKTIGGLSFSPDGLFYYLALFILALTMLFVANLAGGRSGREMAAVRERELAAAVLGVDVTRTKITAFIVSSALAGVSGALYGAFHGYTTPAQDYGFPVSINYVVMVVVGGLATTYGPLFGALFVIGLPVLFQHNAAWFPLIQDSAGVGGGLSAGNAATFIFGLTLIVFLLFEPHGVVGVGTRLTAVLRRRSTPTGKGISQ</sequence>
<evidence type="ECO:0000256" key="5">
    <source>
        <dbReference type="ARBA" id="ARBA00023136"/>
    </source>
</evidence>
<evidence type="ECO:0000256" key="2">
    <source>
        <dbReference type="ARBA" id="ARBA00022475"/>
    </source>
</evidence>
<evidence type="ECO:0000256" key="6">
    <source>
        <dbReference type="SAM" id="Phobius"/>
    </source>
</evidence>
<keyword evidence="5 6" id="KW-0472">Membrane</keyword>
<protein>
    <submittedName>
        <fullName evidence="7">Branched-chain amino acid ABC transporter permease</fullName>
    </submittedName>
</protein>
<feature type="transmembrane region" description="Helical" evidence="6">
    <location>
        <begin position="281"/>
        <end position="308"/>
    </location>
</feature>
<feature type="transmembrane region" description="Helical" evidence="6">
    <location>
        <begin position="241"/>
        <end position="261"/>
    </location>
</feature>
<keyword evidence="8" id="KW-1185">Reference proteome</keyword>
<name>A0ABX8RTY2_NOCIO</name>
<dbReference type="InterPro" id="IPR001851">
    <property type="entry name" value="ABC_transp_permease"/>
</dbReference>
<organism evidence="7 8">
    <name type="scientific">Nocardia iowensis</name>
    <dbReference type="NCBI Taxonomy" id="204891"/>
    <lineage>
        <taxon>Bacteria</taxon>
        <taxon>Bacillati</taxon>
        <taxon>Actinomycetota</taxon>
        <taxon>Actinomycetes</taxon>
        <taxon>Mycobacteriales</taxon>
        <taxon>Nocardiaceae</taxon>
        <taxon>Nocardia</taxon>
    </lineage>
</organism>
<dbReference type="CDD" id="cd06581">
    <property type="entry name" value="TM_PBP1_LivM_like"/>
    <property type="match status" value="1"/>
</dbReference>
<dbReference type="EMBL" id="CP078145">
    <property type="protein sequence ID" value="QXN93089.1"/>
    <property type="molecule type" value="Genomic_DNA"/>
</dbReference>
<reference evidence="7 8" key="1">
    <citation type="submission" date="2021-07" db="EMBL/GenBank/DDBJ databases">
        <title>Whole Genome Sequence of Nocardia Iowensis.</title>
        <authorList>
            <person name="Lamm A."/>
            <person name="Collins-Fairclough A.M."/>
            <person name="Bunk B."/>
            <person name="Sproer C."/>
        </authorList>
    </citation>
    <scope>NUCLEOTIDE SEQUENCE [LARGE SCALE GENOMIC DNA]</scope>
    <source>
        <strain evidence="7 8">NRRL 5646</strain>
    </source>
</reference>
<dbReference type="Proteomes" id="UP000694257">
    <property type="component" value="Chromosome"/>
</dbReference>
<gene>
    <name evidence="7" type="ORF">KV110_08275</name>
</gene>
<keyword evidence="4 6" id="KW-1133">Transmembrane helix</keyword>
<feature type="transmembrane region" description="Helical" evidence="6">
    <location>
        <begin position="105"/>
        <end position="126"/>
    </location>
</feature>